<feature type="transmembrane region" description="Helical" evidence="5">
    <location>
        <begin position="273"/>
        <end position="297"/>
    </location>
</feature>
<dbReference type="InterPro" id="IPR017452">
    <property type="entry name" value="GPCR_Rhodpsn_7TM"/>
</dbReference>
<proteinExistence type="predicted"/>
<sequence>MNNFENTTVTLKNSSLLFRQKIYDDDEDDDDFNFTSDHNLLNHTRGSKILSTFELIFLIMCLFGLVGNSYNIYIFFSKWLNKFMDNVERCTTIGLIYMSFSDAAFCVISIPQILTFIVPEKESLFLYYYSVFRSDCLNIILWNSAWLVAIVSLQRLAYVSGFWNDRLNAKPIRFAFLCGLLFIFSIITFLPNCFSYEIETIVVKGKSHKKATPKLWFTVPLYKNLHSFFIITFGHLLPLTLLVYSSSHLLWIVYRAKLTTDSKKCRRSQVTMVIWLIVTTYLFMVSPSMIVECIIIINDATTSDMTEQDSSSTMDVLIYITQYLQTVKFSLNFILYSIFNKKFRKDAFACCPRLARETHALIRL</sequence>
<dbReference type="EMBL" id="KB095811">
    <property type="protein sequence ID" value="ESO12962.1"/>
    <property type="molecule type" value="Genomic_DNA"/>
</dbReference>
<feature type="transmembrane region" description="Helical" evidence="5">
    <location>
        <begin position="317"/>
        <end position="339"/>
    </location>
</feature>
<evidence type="ECO:0000256" key="2">
    <source>
        <dbReference type="ARBA" id="ARBA00022692"/>
    </source>
</evidence>
<accession>T1FPL2</accession>
<feature type="transmembrane region" description="Helical" evidence="5">
    <location>
        <begin position="96"/>
        <end position="119"/>
    </location>
</feature>
<evidence type="ECO:0000313" key="7">
    <source>
        <dbReference type="EMBL" id="ESO12962.1"/>
    </source>
</evidence>
<dbReference type="EMBL" id="AMQM01000275">
    <property type="status" value="NOT_ANNOTATED_CDS"/>
    <property type="molecule type" value="Genomic_DNA"/>
</dbReference>
<dbReference type="Proteomes" id="UP000015101">
    <property type="component" value="Unassembled WGS sequence"/>
</dbReference>
<name>T1FPL2_HELRO</name>
<dbReference type="InterPro" id="IPR000276">
    <property type="entry name" value="GPCR_Rhodpsn"/>
</dbReference>
<feature type="transmembrane region" description="Helical" evidence="5">
    <location>
        <begin position="171"/>
        <end position="190"/>
    </location>
</feature>
<dbReference type="InParanoid" id="T1FPL2"/>
<gene>
    <name evidence="8" type="primary">20210759</name>
    <name evidence="7" type="ORF">HELRODRAFT_188060</name>
</gene>
<evidence type="ECO:0000259" key="6">
    <source>
        <dbReference type="PROSITE" id="PS50262"/>
    </source>
</evidence>
<dbReference type="CTD" id="20210759"/>
<dbReference type="GeneID" id="20210759"/>
<dbReference type="PRINTS" id="PR00237">
    <property type="entry name" value="GPCRRHODOPSN"/>
</dbReference>
<feature type="transmembrane region" description="Helical" evidence="5">
    <location>
        <begin position="55"/>
        <end position="76"/>
    </location>
</feature>
<dbReference type="EnsemblMetazoa" id="HelroT188060">
    <property type="protein sequence ID" value="HelroP188060"/>
    <property type="gene ID" value="HelroG188060"/>
</dbReference>
<evidence type="ECO:0000313" key="8">
    <source>
        <dbReference type="EnsemblMetazoa" id="HelroP188060"/>
    </source>
</evidence>
<dbReference type="PANTHER" id="PTHR46641">
    <property type="entry name" value="FMRFAMIDE RECEPTOR-RELATED"/>
    <property type="match status" value="1"/>
</dbReference>
<reference evidence="8" key="3">
    <citation type="submission" date="2015-06" db="UniProtKB">
        <authorList>
            <consortium name="EnsemblMetazoa"/>
        </authorList>
    </citation>
    <scope>IDENTIFICATION</scope>
</reference>
<dbReference type="GO" id="GO:0004930">
    <property type="term" value="F:G protein-coupled receptor activity"/>
    <property type="evidence" value="ECO:0000318"/>
    <property type="project" value="GO_Central"/>
</dbReference>
<evidence type="ECO:0000256" key="3">
    <source>
        <dbReference type="ARBA" id="ARBA00022989"/>
    </source>
</evidence>
<dbReference type="OMA" id="MIVECII"/>
<dbReference type="GO" id="GO:0005886">
    <property type="term" value="C:plasma membrane"/>
    <property type="evidence" value="ECO:0000318"/>
    <property type="project" value="GO_Central"/>
</dbReference>
<dbReference type="PANTHER" id="PTHR46641:SF2">
    <property type="entry name" value="FMRFAMIDE RECEPTOR"/>
    <property type="match status" value="1"/>
</dbReference>
<dbReference type="OrthoDB" id="10033446at2759"/>
<protein>
    <recommendedName>
        <fullName evidence="6">G-protein coupled receptors family 1 profile domain-containing protein</fullName>
    </recommendedName>
</protein>
<comment type="subcellular location">
    <subcellularLocation>
        <location evidence="1">Membrane</location>
    </subcellularLocation>
</comment>
<dbReference type="GO" id="GO:0007186">
    <property type="term" value="P:G protein-coupled receptor signaling pathway"/>
    <property type="evidence" value="ECO:0000318"/>
    <property type="project" value="GO_Central"/>
</dbReference>
<evidence type="ECO:0000256" key="5">
    <source>
        <dbReference type="SAM" id="Phobius"/>
    </source>
</evidence>
<evidence type="ECO:0000256" key="1">
    <source>
        <dbReference type="ARBA" id="ARBA00004370"/>
    </source>
</evidence>
<dbReference type="HOGENOM" id="CLU_761358_0_0_1"/>
<dbReference type="SUPFAM" id="SSF81321">
    <property type="entry name" value="Family A G protein-coupled receptor-like"/>
    <property type="match status" value="1"/>
</dbReference>
<feature type="domain" description="G-protein coupled receptors family 1 profile" evidence="6">
    <location>
        <begin position="67"/>
        <end position="336"/>
    </location>
</feature>
<keyword evidence="3 5" id="KW-1133">Transmembrane helix</keyword>
<dbReference type="KEGG" id="hro:HELRODRAFT_188060"/>
<reference evidence="7 9" key="2">
    <citation type="journal article" date="2013" name="Nature">
        <title>Insights into bilaterian evolution from three spiralian genomes.</title>
        <authorList>
            <person name="Simakov O."/>
            <person name="Marletaz F."/>
            <person name="Cho S.J."/>
            <person name="Edsinger-Gonzales E."/>
            <person name="Havlak P."/>
            <person name="Hellsten U."/>
            <person name="Kuo D.H."/>
            <person name="Larsson T."/>
            <person name="Lv J."/>
            <person name="Arendt D."/>
            <person name="Savage R."/>
            <person name="Osoegawa K."/>
            <person name="de Jong P."/>
            <person name="Grimwood J."/>
            <person name="Chapman J.A."/>
            <person name="Shapiro H."/>
            <person name="Aerts A."/>
            <person name="Otillar R.P."/>
            <person name="Terry A.Y."/>
            <person name="Boore J.L."/>
            <person name="Grigoriev I.V."/>
            <person name="Lindberg D.R."/>
            <person name="Seaver E.C."/>
            <person name="Weisblat D.A."/>
            <person name="Putnam N.H."/>
            <person name="Rokhsar D.S."/>
        </authorList>
    </citation>
    <scope>NUCLEOTIDE SEQUENCE</scope>
</reference>
<feature type="transmembrane region" description="Helical" evidence="5">
    <location>
        <begin position="228"/>
        <end position="253"/>
    </location>
</feature>
<organism evidence="8 9">
    <name type="scientific">Helobdella robusta</name>
    <name type="common">Californian leech</name>
    <dbReference type="NCBI Taxonomy" id="6412"/>
    <lineage>
        <taxon>Eukaryota</taxon>
        <taxon>Metazoa</taxon>
        <taxon>Spiralia</taxon>
        <taxon>Lophotrochozoa</taxon>
        <taxon>Annelida</taxon>
        <taxon>Clitellata</taxon>
        <taxon>Hirudinea</taxon>
        <taxon>Rhynchobdellida</taxon>
        <taxon>Glossiphoniidae</taxon>
        <taxon>Helobdella</taxon>
    </lineage>
</organism>
<dbReference type="Gene3D" id="1.20.1070.10">
    <property type="entry name" value="Rhodopsin 7-helix transmembrane proteins"/>
    <property type="match status" value="1"/>
</dbReference>
<evidence type="ECO:0000313" key="9">
    <source>
        <dbReference type="Proteomes" id="UP000015101"/>
    </source>
</evidence>
<keyword evidence="9" id="KW-1185">Reference proteome</keyword>
<evidence type="ECO:0000256" key="4">
    <source>
        <dbReference type="ARBA" id="ARBA00023136"/>
    </source>
</evidence>
<dbReference type="PROSITE" id="PS50262">
    <property type="entry name" value="G_PROTEIN_RECEP_F1_2"/>
    <property type="match status" value="1"/>
</dbReference>
<dbReference type="RefSeq" id="XP_009009682.1">
    <property type="nucleotide sequence ID" value="XM_009011434.1"/>
</dbReference>
<feature type="transmembrane region" description="Helical" evidence="5">
    <location>
        <begin position="139"/>
        <end position="159"/>
    </location>
</feature>
<keyword evidence="4 5" id="KW-0472">Membrane</keyword>
<dbReference type="AlphaFoldDB" id="T1FPL2"/>
<dbReference type="InterPro" id="IPR052954">
    <property type="entry name" value="GPCR-Ligand_Int"/>
</dbReference>
<reference evidence="9" key="1">
    <citation type="submission" date="2012-12" db="EMBL/GenBank/DDBJ databases">
        <authorList>
            <person name="Hellsten U."/>
            <person name="Grimwood J."/>
            <person name="Chapman J.A."/>
            <person name="Shapiro H."/>
            <person name="Aerts A."/>
            <person name="Otillar R.P."/>
            <person name="Terry A.Y."/>
            <person name="Boore J.L."/>
            <person name="Simakov O."/>
            <person name="Marletaz F."/>
            <person name="Cho S.-J."/>
            <person name="Edsinger-Gonzales E."/>
            <person name="Havlak P."/>
            <person name="Kuo D.-H."/>
            <person name="Larsson T."/>
            <person name="Lv J."/>
            <person name="Arendt D."/>
            <person name="Savage R."/>
            <person name="Osoegawa K."/>
            <person name="de Jong P."/>
            <person name="Lindberg D.R."/>
            <person name="Seaver E.C."/>
            <person name="Weisblat D.A."/>
            <person name="Putnam N.H."/>
            <person name="Grigoriev I.V."/>
            <person name="Rokhsar D.S."/>
        </authorList>
    </citation>
    <scope>NUCLEOTIDE SEQUENCE</scope>
</reference>
<keyword evidence="2 5" id="KW-0812">Transmembrane</keyword>